<proteinExistence type="predicted"/>
<dbReference type="RefSeq" id="WP_089007904.1">
    <property type="nucleotide sequence ID" value="NZ_LT607411.1"/>
</dbReference>
<protein>
    <submittedName>
        <fullName evidence="2">Putative resolvase</fullName>
    </submittedName>
</protein>
<dbReference type="OrthoDB" id="9814833at2"/>
<dbReference type="InterPro" id="IPR048046">
    <property type="entry name" value="Transpos_IS607"/>
</dbReference>
<dbReference type="PROSITE" id="PS51736">
    <property type="entry name" value="RECOMBINASES_3"/>
    <property type="match status" value="1"/>
</dbReference>
<dbReference type="Pfam" id="PF00239">
    <property type="entry name" value="Resolvase"/>
    <property type="match status" value="1"/>
</dbReference>
<dbReference type="FunFam" id="3.40.50.1390:FF:000002">
    <property type="entry name" value="ORF1 in transposon ISC1904"/>
    <property type="match status" value="1"/>
</dbReference>
<dbReference type="CDD" id="cd03769">
    <property type="entry name" value="SR_IS607_transposase_like"/>
    <property type="match status" value="1"/>
</dbReference>
<accession>A0A1C4YKP7</accession>
<sequence>MKLSDWARQQGVTYQTAWRWVRDGKMPVPVRQAPSGTWIVAEAPSAAGRVVAYCRVSCSEQKSDLDRQVVRVVEGANAQGFAVAEIVTEIGSGLNGKRRKLHRLLADPTAAVIVVEHKDRLARFGVEHLQAALAATGRRLVVLDPEESTDDLVKDMADVLTSMCARWYGRRVAKNRAARALAAATGEEPSV</sequence>
<dbReference type="InterPro" id="IPR036162">
    <property type="entry name" value="Resolvase-like_N_sf"/>
</dbReference>
<dbReference type="AlphaFoldDB" id="A0A1C4YKP7"/>
<gene>
    <name evidence="2" type="ORF">GA0074695_4386</name>
</gene>
<dbReference type="PANTHER" id="PTHR36172">
    <property type="match status" value="1"/>
</dbReference>
<evidence type="ECO:0000313" key="2">
    <source>
        <dbReference type="EMBL" id="SCF21248.1"/>
    </source>
</evidence>
<feature type="domain" description="Resolvase/invertase-type recombinase catalytic" evidence="1">
    <location>
        <begin position="49"/>
        <end position="188"/>
    </location>
</feature>
<organism evidence="2 3">
    <name type="scientific">Micromonospora viridifaciens</name>
    <dbReference type="NCBI Taxonomy" id="1881"/>
    <lineage>
        <taxon>Bacteria</taxon>
        <taxon>Bacillati</taxon>
        <taxon>Actinomycetota</taxon>
        <taxon>Actinomycetes</taxon>
        <taxon>Micromonosporales</taxon>
        <taxon>Micromonosporaceae</taxon>
        <taxon>Micromonospora</taxon>
    </lineage>
</organism>
<reference evidence="3" key="1">
    <citation type="submission" date="2016-06" db="EMBL/GenBank/DDBJ databases">
        <authorList>
            <person name="Varghese N."/>
            <person name="Submissions Spin"/>
        </authorList>
    </citation>
    <scope>NUCLEOTIDE SEQUENCE [LARGE SCALE GENOMIC DNA]</scope>
    <source>
        <strain evidence="3">DSM 43909</strain>
    </source>
</reference>
<dbReference type="Gene3D" id="3.40.50.1390">
    <property type="entry name" value="Resolvase, N-terminal catalytic domain"/>
    <property type="match status" value="1"/>
</dbReference>
<dbReference type="SUPFAM" id="SSF53041">
    <property type="entry name" value="Resolvase-like"/>
    <property type="match status" value="1"/>
</dbReference>
<evidence type="ECO:0000259" key="1">
    <source>
        <dbReference type="PROSITE" id="PS51736"/>
    </source>
</evidence>
<dbReference type="EMBL" id="LT607411">
    <property type="protein sequence ID" value="SCF21248.1"/>
    <property type="molecule type" value="Genomic_DNA"/>
</dbReference>
<keyword evidence="3" id="KW-1185">Reference proteome</keyword>
<dbReference type="NCBIfam" id="NF033518">
    <property type="entry name" value="transpos_IS607"/>
    <property type="match status" value="1"/>
</dbReference>
<name>A0A1C4YKP7_MICVI</name>
<dbReference type="PANTHER" id="PTHR36172:SF1">
    <property type="entry name" value="RESOLVASE-RELATED"/>
    <property type="match status" value="1"/>
</dbReference>
<dbReference type="InterPro" id="IPR041718">
    <property type="entry name" value="IS607_transposase-like"/>
</dbReference>
<dbReference type="Gene3D" id="1.10.287.2170">
    <property type="match status" value="1"/>
</dbReference>
<dbReference type="SMART" id="SM00857">
    <property type="entry name" value="Resolvase"/>
    <property type="match status" value="1"/>
</dbReference>
<dbReference type="Proteomes" id="UP000198242">
    <property type="component" value="Chromosome I"/>
</dbReference>
<dbReference type="InterPro" id="IPR051491">
    <property type="entry name" value="Recombinase/Transposase-rel"/>
</dbReference>
<dbReference type="GO" id="GO:0000150">
    <property type="term" value="F:DNA strand exchange activity"/>
    <property type="evidence" value="ECO:0007669"/>
    <property type="project" value="InterPro"/>
</dbReference>
<evidence type="ECO:0000313" key="3">
    <source>
        <dbReference type="Proteomes" id="UP000198242"/>
    </source>
</evidence>
<dbReference type="GO" id="GO:0003677">
    <property type="term" value="F:DNA binding"/>
    <property type="evidence" value="ECO:0007669"/>
    <property type="project" value="InterPro"/>
</dbReference>
<dbReference type="InterPro" id="IPR006119">
    <property type="entry name" value="Resolv_N"/>
</dbReference>